<evidence type="ECO:0000256" key="6">
    <source>
        <dbReference type="SAM" id="MobiDB-lite"/>
    </source>
</evidence>
<keyword evidence="3" id="KW-0812">Transmembrane</keyword>
<keyword evidence="4" id="KW-1133">Transmembrane helix</keyword>
<evidence type="ECO:0000256" key="5">
    <source>
        <dbReference type="ARBA" id="ARBA00023136"/>
    </source>
</evidence>
<dbReference type="GO" id="GO:0016020">
    <property type="term" value="C:membrane"/>
    <property type="evidence" value="ECO:0007669"/>
    <property type="project" value="UniProtKB-SubCell"/>
</dbReference>
<dbReference type="EMBL" id="KI964168">
    <property type="protein sequence ID" value="EUC40405.1"/>
    <property type="molecule type" value="Genomic_DNA"/>
</dbReference>
<dbReference type="KEGG" id="bor:COCMIDRAFT_30652"/>
<organism evidence="7 8">
    <name type="scientific">Bipolaris oryzae ATCC 44560</name>
    <dbReference type="NCBI Taxonomy" id="930090"/>
    <lineage>
        <taxon>Eukaryota</taxon>
        <taxon>Fungi</taxon>
        <taxon>Dikarya</taxon>
        <taxon>Ascomycota</taxon>
        <taxon>Pezizomycotina</taxon>
        <taxon>Dothideomycetes</taxon>
        <taxon>Pleosporomycetidae</taxon>
        <taxon>Pleosporales</taxon>
        <taxon>Pleosporineae</taxon>
        <taxon>Pleosporaceae</taxon>
        <taxon>Bipolaris</taxon>
    </lineage>
</organism>
<dbReference type="AlphaFoldDB" id="W6YRZ2"/>
<dbReference type="PANTHER" id="PTHR45649">
    <property type="entry name" value="AMINO-ACID PERMEASE BAT1"/>
    <property type="match status" value="1"/>
</dbReference>
<evidence type="ECO:0000256" key="1">
    <source>
        <dbReference type="ARBA" id="ARBA00004141"/>
    </source>
</evidence>
<dbReference type="GeneID" id="19121713"/>
<protein>
    <submittedName>
        <fullName evidence="7">Uncharacterized protein</fullName>
    </submittedName>
</protein>
<dbReference type="GO" id="GO:0022857">
    <property type="term" value="F:transmembrane transporter activity"/>
    <property type="evidence" value="ECO:0007669"/>
    <property type="project" value="UniProtKB-ARBA"/>
</dbReference>
<proteinExistence type="predicted"/>
<sequence length="130" mass="13429">MAMELTDSEKGLEDRSGAHSQHSTADFAEGGLVLVSEGPALTRTFTLLSACAIGITTGNSWAVMGAGIRGQITSLRSGEAAGAIYEYVVVSIFYGFTLASIAELASSIPSSGVYHWTLVTAGTKYGKTCG</sequence>
<feature type="compositionally biased region" description="Basic and acidic residues" evidence="6">
    <location>
        <begin position="7"/>
        <end position="17"/>
    </location>
</feature>
<dbReference type="OrthoDB" id="3900342at2759"/>
<keyword evidence="2" id="KW-0813">Transport</keyword>
<evidence type="ECO:0000256" key="2">
    <source>
        <dbReference type="ARBA" id="ARBA00022448"/>
    </source>
</evidence>
<dbReference type="Proteomes" id="UP000054032">
    <property type="component" value="Unassembled WGS sequence"/>
</dbReference>
<evidence type="ECO:0000256" key="4">
    <source>
        <dbReference type="ARBA" id="ARBA00022989"/>
    </source>
</evidence>
<evidence type="ECO:0000256" key="3">
    <source>
        <dbReference type="ARBA" id="ARBA00022692"/>
    </source>
</evidence>
<keyword evidence="8" id="KW-1185">Reference proteome</keyword>
<reference evidence="7 8" key="1">
    <citation type="journal article" date="2013" name="PLoS Genet.">
        <title>Comparative genome structure, secondary metabolite, and effector coding capacity across Cochliobolus pathogens.</title>
        <authorList>
            <person name="Condon B.J."/>
            <person name="Leng Y."/>
            <person name="Wu D."/>
            <person name="Bushley K.E."/>
            <person name="Ohm R.A."/>
            <person name="Otillar R."/>
            <person name="Martin J."/>
            <person name="Schackwitz W."/>
            <person name="Grimwood J."/>
            <person name="MohdZainudin N."/>
            <person name="Xue C."/>
            <person name="Wang R."/>
            <person name="Manning V.A."/>
            <person name="Dhillon B."/>
            <person name="Tu Z.J."/>
            <person name="Steffenson B.J."/>
            <person name="Salamov A."/>
            <person name="Sun H."/>
            <person name="Lowry S."/>
            <person name="LaButti K."/>
            <person name="Han J."/>
            <person name="Copeland A."/>
            <person name="Lindquist E."/>
            <person name="Barry K."/>
            <person name="Schmutz J."/>
            <person name="Baker S.E."/>
            <person name="Ciuffetti L.M."/>
            <person name="Grigoriev I.V."/>
            <person name="Zhong S."/>
            <person name="Turgeon B.G."/>
        </authorList>
    </citation>
    <scope>NUCLEOTIDE SEQUENCE [LARGE SCALE GENOMIC DNA]</scope>
    <source>
        <strain evidence="7 8">ATCC 44560</strain>
    </source>
</reference>
<evidence type="ECO:0000313" key="8">
    <source>
        <dbReference type="Proteomes" id="UP000054032"/>
    </source>
</evidence>
<gene>
    <name evidence="7" type="ORF">COCMIDRAFT_30652</name>
</gene>
<dbReference type="RefSeq" id="XP_007693077.1">
    <property type="nucleotide sequence ID" value="XM_007694887.1"/>
</dbReference>
<keyword evidence="5" id="KW-0472">Membrane</keyword>
<accession>W6YRZ2</accession>
<feature type="region of interest" description="Disordered" evidence="6">
    <location>
        <begin position="1"/>
        <end position="23"/>
    </location>
</feature>
<evidence type="ECO:0000313" key="7">
    <source>
        <dbReference type="EMBL" id="EUC40405.1"/>
    </source>
</evidence>
<comment type="subcellular location">
    <subcellularLocation>
        <location evidence="1">Membrane</location>
        <topology evidence="1">Multi-pass membrane protein</topology>
    </subcellularLocation>
</comment>
<dbReference type="PANTHER" id="PTHR45649:SF27">
    <property type="entry name" value="CHOLINE TRANSPORTER (EUROFUNG)"/>
    <property type="match status" value="1"/>
</dbReference>
<name>W6YRZ2_COCMI</name>
<dbReference type="HOGENOM" id="CLU_1937770_0_0_1"/>